<evidence type="ECO:0000256" key="2">
    <source>
        <dbReference type="SAM" id="Phobius"/>
    </source>
</evidence>
<proteinExistence type="predicted"/>
<dbReference type="InterPro" id="IPR024495">
    <property type="entry name" value="DUF2771"/>
</dbReference>
<dbReference type="Pfam" id="PF10969">
    <property type="entry name" value="DUF2771"/>
    <property type="match status" value="1"/>
</dbReference>
<dbReference type="KEGG" id="ccj:UL81_03515"/>
<name>A0A0F6TA09_9CORY</name>
<evidence type="ECO:0000313" key="4">
    <source>
        <dbReference type="Proteomes" id="UP000033566"/>
    </source>
</evidence>
<reference evidence="3 4" key="1">
    <citation type="journal article" date="2015" name="Genome Announc.">
        <title>Complete Genome Sequence of Corynebacterium camporealensis DSM 44610, Isolated from the Milk of a Manchega Sheep with Subclinical Mastitis.</title>
        <authorList>
            <person name="Ruckert C."/>
            <person name="Albersmeier A."/>
            <person name="Winkler A."/>
            <person name="Tauch A."/>
        </authorList>
    </citation>
    <scope>NUCLEOTIDE SEQUENCE [LARGE SCALE GENOMIC DNA]</scope>
    <source>
        <strain evidence="3 4">DSM 44610</strain>
    </source>
</reference>
<feature type="transmembrane region" description="Helical" evidence="2">
    <location>
        <begin position="12"/>
        <end position="36"/>
    </location>
</feature>
<evidence type="ECO:0000313" key="3">
    <source>
        <dbReference type="EMBL" id="AKE38679.1"/>
    </source>
</evidence>
<dbReference type="OrthoDB" id="4424536at2"/>
<dbReference type="HOGENOM" id="CLU_111048_0_0_11"/>
<evidence type="ECO:0000256" key="1">
    <source>
        <dbReference type="SAM" id="MobiDB-lite"/>
    </source>
</evidence>
<keyword evidence="2" id="KW-0472">Membrane</keyword>
<protein>
    <recommendedName>
        <fullName evidence="5">DUF2771 family protein</fullName>
    </recommendedName>
</protein>
<feature type="region of interest" description="Disordered" evidence="1">
    <location>
        <begin position="189"/>
        <end position="223"/>
    </location>
</feature>
<evidence type="ECO:0008006" key="5">
    <source>
        <dbReference type="Google" id="ProtNLM"/>
    </source>
</evidence>
<sequence length="223" mass="24346">MATRKEARKRSLLQILALIIAVVIIVVGVVVFQNWWNSRPGPEPQEVSITASVGDESKEISPYLVCQPGVECPEGEVPNLIVGEDETLRLDIPEAIHDHEWKVLTIYDDPAANDETVHGGYDTDFVEIPGSVDPIEASTGERPRLMVVEVSALMVGTDDNGEETPFSTVWSLSTMSEEETPFSTVWSLSTMSEEDQEEAAKAAEEAAQEAAEENADNAEDATE</sequence>
<gene>
    <name evidence="3" type="ORF">UL81_03515</name>
</gene>
<dbReference type="AlphaFoldDB" id="A0A0F6TA09"/>
<feature type="compositionally biased region" description="Acidic residues" evidence="1">
    <location>
        <begin position="206"/>
        <end position="223"/>
    </location>
</feature>
<keyword evidence="2" id="KW-0812">Transmembrane</keyword>
<dbReference type="PATRIC" id="fig|161896.4.peg.690"/>
<keyword evidence="4" id="KW-1185">Reference proteome</keyword>
<dbReference type="EMBL" id="CP011311">
    <property type="protein sequence ID" value="AKE38679.1"/>
    <property type="molecule type" value="Genomic_DNA"/>
</dbReference>
<keyword evidence="2" id="KW-1133">Transmembrane helix</keyword>
<accession>A0A0F6TA09</accession>
<dbReference type="RefSeq" id="WP_082099162.1">
    <property type="nucleotide sequence ID" value="NZ_CP011311.1"/>
</dbReference>
<organism evidence="3 4">
    <name type="scientific">Corynebacterium camporealensis</name>
    <dbReference type="NCBI Taxonomy" id="161896"/>
    <lineage>
        <taxon>Bacteria</taxon>
        <taxon>Bacillati</taxon>
        <taxon>Actinomycetota</taxon>
        <taxon>Actinomycetes</taxon>
        <taxon>Mycobacteriales</taxon>
        <taxon>Corynebacteriaceae</taxon>
        <taxon>Corynebacterium</taxon>
    </lineage>
</organism>
<dbReference type="Proteomes" id="UP000033566">
    <property type="component" value="Chromosome"/>
</dbReference>